<dbReference type="Pfam" id="PF17170">
    <property type="entry name" value="DUF5128"/>
    <property type="match status" value="1"/>
</dbReference>
<evidence type="ECO:0000313" key="1">
    <source>
        <dbReference type="EMBL" id="SIO23492.1"/>
    </source>
</evidence>
<keyword evidence="2" id="KW-1185">Reference proteome</keyword>
<sequence>MKTIIFILNILLLFSSCLSKESRKEIRLAKVNKPLNLATYFSKMKAIPLDSSVTVGQVDKVIIAQDKIILSDFNIMKSLRVFDLNGKQLAYRDDIGEGPLGMSEISDFCIYEQKIYVLNGARKHIYTFDLELNQLEDIDLAYSAGSLKVTNEGILTYHQNFSEDNINSFNQYDLQGNLIQGFYPINSELDKPYVGNEEFLVRGNELIHYHPFVDSLIILSNLAIKASYFLDFEDQFYPLSEYTSISHPLDRLKKFNEFKGYKNINHGIGLPDNKYLFSIIHDHTHKFLLINLTTHNMMLYEKLKNDFLTLPSQIKFMGNDENQAWFTIDPVILDQFYRINYDKINEEDMLINPGIEHNPIIFIAEFKNP</sequence>
<accession>A0A1N6HUL9</accession>
<gene>
    <name evidence="1" type="ORF">SAMN05444394_4016</name>
</gene>
<reference evidence="2" key="1">
    <citation type="submission" date="2016-11" db="EMBL/GenBank/DDBJ databases">
        <authorList>
            <person name="Varghese N."/>
            <person name="Submissions S."/>
        </authorList>
    </citation>
    <scope>NUCLEOTIDE SEQUENCE [LARGE SCALE GENOMIC DNA]</scope>
    <source>
        <strain evidence="2">DSM 15292</strain>
    </source>
</reference>
<dbReference type="AlphaFoldDB" id="A0A1N6HUL9"/>
<dbReference type="PROSITE" id="PS51257">
    <property type="entry name" value="PROKAR_LIPOPROTEIN"/>
    <property type="match status" value="1"/>
</dbReference>
<name>A0A1N6HUL9_9BACT</name>
<dbReference type="RefSeq" id="WP_074226789.1">
    <property type="nucleotide sequence ID" value="NZ_FSRC01000004.1"/>
</dbReference>
<dbReference type="EMBL" id="FSRC01000004">
    <property type="protein sequence ID" value="SIO23492.1"/>
    <property type="molecule type" value="Genomic_DNA"/>
</dbReference>
<dbReference type="OrthoDB" id="816978at2"/>
<organism evidence="1 2">
    <name type="scientific">Algoriphagus halophilus</name>
    <dbReference type="NCBI Taxonomy" id="226505"/>
    <lineage>
        <taxon>Bacteria</taxon>
        <taxon>Pseudomonadati</taxon>
        <taxon>Bacteroidota</taxon>
        <taxon>Cytophagia</taxon>
        <taxon>Cytophagales</taxon>
        <taxon>Cyclobacteriaceae</taxon>
        <taxon>Algoriphagus</taxon>
    </lineage>
</organism>
<evidence type="ECO:0000313" key="2">
    <source>
        <dbReference type="Proteomes" id="UP000185221"/>
    </source>
</evidence>
<proteinExistence type="predicted"/>
<dbReference type="STRING" id="226505.SAMN05444394_4016"/>
<dbReference type="Proteomes" id="UP000185221">
    <property type="component" value="Unassembled WGS sequence"/>
</dbReference>
<protein>
    <submittedName>
        <fullName evidence="1">6-bladed beta-propeller protein</fullName>
    </submittedName>
</protein>